<proteinExistence type="predicted"/>
<feature type="chain" id="PRO_5047011942" evidence="2">
    <location>
        <begin position="20"/>
        <end position="196"/>
    </location>
</feature>
<gene>
    <name evidence="3" type="ORF">BJX63DRAFT_432417</name>
</gene>
<keyword evidence="2" id="KW-0732">Signal</keyword>
<dbReference type="EMBL" id="JBFXLT010000045">
    <property type="protein sequence ID" value="KAL2812717.1"/>
    <property type="molecule type" value="Genomic_DNA"/>
</dbReference>
<feature type="compositionally biased region" description="Low complexity" evidence="1">
    <location>
        <begin position="130"/>
        <end position="155"/>
    </location>
</feature>
<reference evidence="3 4" key="1">
    <citation type="submission" date="2024-07" db="EMBL/GenBank/DDBJ databases">
        <title>Section-level genome sequencing and comparative genomics of Aspergillus sections Usti and Cavernicolus.</title>
        <authorList>
            <consortium name="Lawrence Berkeley National Laboratory"/>
            <person name="Nybo J.L."/>
            <person name="Vesth T.C."/>
            <person name="Theobald S."/>
            <person name="Frisvad J.C."/>
            <person name="Larsen T.O."/>
            <person name="Kjaerboelling I."/>
            <person name="Rothschild-Mancinelli K."/>
            <person name="Lyhne E.K."/>
            <person name="Kogle M.E."/>
            <person name="Barry K."/>
            <person name="Clum A."/>
            <person name="Na H."/>
            <person name="Ledsgaard L."/>
            <person name="Lin J."/>
            <person name="Lipzen A."/>
            <person name="Kuo A."/>
            <person name="Riley R."/>
            <person name="Mondo S."/>
            <person name="Labutti K."/>
            <person name="Haridas S."/>
            <person name="Pangalinan J."/>
            <person name="Salamov A.A."/>
            <person name="Simmons B.A."/>
            <person name="Magnuson J.K."/>
            <person name="Chen J."/>
            <person name="Drula E."/>
            <person name="Henrissat B."/>
            <person name="Wiebenga A."/>
            <person name="Lubbers R.J."/>
            <person name="Gomes A.C."/>
            <person name="Makela M.R."/>
            <person name="Stajich J."/>
            <person name="Grigoriev I.V."/>
            <person name="Mortensen U.H."/>
            <person name="De Vries R.P."/>
            <person name="Baker S.E."/>
            <person name="Andersen M.R."/>
        </authorList>
    </citation>
    <scope>NUCLEOTIDE SEQUENCE [LARGE SCALE GENOMIC DNA]</scope>
    <source>
        <strain evidence="3 4">CBS 588.65</strain>
    </source>
</reference>
<keyword evidence="4" id="KW-1185">Reference proteome</keyword>
<feature type="signal peptide" evidence="2">
    <location>
        <begin position="1"/>
        <end position="19"/>
    </location>
</feature>
<feature type="region of interest" description="Disordered" evidence="1">
    <location>
        <begin position="126"/>
        <end position="163"/>
    </location>
</feature>
<evidence type="ECO:0000256" key="1">
    <source>
        <dbReference type="SAM" id="MobiDB-lite"/>
    </source>
</evidence>
<evidence type="ECO:0000313" key="3">
    <source>
        <dbReference type="EMBL" id="KAL2812717.1"/>
    </source>
</evidence>
<protein>
    <submittedName>
        <fullName evidence="3">Uncharacterized protein</fullName>
    </submittedName>
</protein>
<comment type="caution">
    <text evidence="3">The sequence shown here is derived from an EMBL/GenBank/DDBJ whole genome shotgun (WGS) entry which is preliminary data.</text>
</comment>
<accession>A0ABR4HBF5</accession>
<evidence type="ECO:0000313" key="4">
    <source>
        <dbReference type="Proteomes" id="UP001610334"/>
    </source>
</evidence>
<dbReference type="Proteomes" id="UP001610334">
    <property type="component" value="Unassembled WGS sequence"/>
</dbReference>
<organism evidence="3 4">
    <name type="scientific">Aspergillus granulosus</name>
    <dbReference type="NCBI Taxonomy" id="176169"/>
    <lineage>
        <taxon>Eukaryota</taxon>
        <taxon>Fungi</taxon>
        <taxon>Dikarya</taxon>
        <taxon>Ascomycota</taxon>
        <taxon>Pezizomycotina</taxon>
        <taxon>Eurotiomycetes</taxon>
        <taxon>Eurotiomycetidae</taxon>
        <taxon>Eurotiales</taxon>
        <taxon>Aspergillaceae</taxon>
        <taxon>Aspergillus</taxon>
        <taxon>Aspergillus subgen. Nidulantes</taxon>
    </lineage>
</organism>
<sequence length="196" mass="20036">MHYLRYIALGLMSTIGVMGVEVTATVNKTEIQLAADQLLSIFPSATPFTADFTVPGGNLIQPPSSIIPDIITGIPPSILAQLLIPSSRSSIASEVQAGNTPDWYNDLPSEVRSYVTAIRSQVAAGNLNLSATPTPAPTSASSEDSGSGDSENGNSPASETSSGLAARATGEVAASLVTVLGLAGIAGLLRTPSLWI</sequence>
<evidence type="ECO:0000256" key="2">
    <source>
        <dbReference type="SAM" id="SignalP"/>
    </source>
</evidence>
<name>A0ABR4HBF5_9EURO</name>